<evidence type="ECO:0000313" key="2">
    <source>
        <dbReference type="Proteomes" id="UP001274896"/>
    </source>
</evidence>
<accession>A0AAE0VEY4</accession>
<dbReference type="Proteomes" id="UP001274896">
    <property type="component" value="Unassembled WGS sequence"/>
</dbReference>
<keyword evidence="2" id="KW-1185">Reference proteome</keyword>
<dbReference type="EMBL" id="JAUCMX010000002">
    <property type="protein sequence ID" value="KAK3554675.1"/>
    <property type="molecule type" value="Genomic_DNA"/>
</dbReference>
<reference evidence="1" key="1">
    <citation type="submission" date="2023-06" db="EMBL/GenBank/DDBJ databases">
        <title>Male Hemibagrus guttatus genome.</title>
        <authorList>
            <person name="Bian C."/>
        </authorList>
    </citation>
    <scope>NUCLEOTIDE SEQUENCE</scope>
    <source>
        <strain evidence="1">Male_cb2023</strain>
        <tissue evidence="1">Muscle</tissue>
    </source>
</reference>
<name>A0AAE0VEY4_9TELE</name>
<proteinExistence type="predicted"/>
<evidence type="ECO:0000313" key="1">
    <source>
        <dbReference type="EMBL" id="KAK3554675.1"/>
    </source>
</evidence>
<organism evidence="1 2">
    <name type="scientific">Hemibagrus guttatus</name>
    <dbReference type="NCBI Taxonomy" id="175788"/>
    <lineage>
        <taxon>Eukaryota</taxon>
        <taxon>Metazoa</taxon>
        <taxon>Chordata</taxon>
        <taxon>Craniata</taxon>
        <taxon>Vertebrata</taxon>
        <taxon>Euteleostomi</taxon>
        <taxon>Actinopterygii</taxon>
        <taxon>Neopterygii</taxon>
        <taxon>Teleostei</taxon>
        <taxon>Ostariophysi</taxon>
        <taxon>Siluriformes</taxon>
        <taxon>Bagridae</taxon>
        <taxon>Hemibagrus</taxon>
    </lineage>
</organism>
<protein>
    <submittedName>
        <fullName evidence="1">Uncharacterized protein</fullName>
    </submittedName>
</protein>
<sequence length="26" mass="2859">MLTAARITPQRGLNCTLHYPIMASSL</sequence>
<gene>
    <name evidence="1" type="ORF">QTP70_032670</name>
</gene>
<comment type="caution">
    <text evidence="1">The sequence shown here is derived from an EMBL/GenBank/DDBJ whole genome shotgun (WGS) entry which is preliminary data.</text>
</comment>
<dbReference type="AlphaFoldDB" id="A0AAE0VEY4"/>